<feature type="transmembrane region" description="Helical" evidence="6">
    <location>
        <begin position="256"/>
        <end position="275"/>
    </location>
</feature>
<keyword evidence="5 6" id="KW-0472">Membrane</keyword>
<evidence type="ECO:0000256" key="5">
    <source>
        <dbReference type="ARBA" id="ARBA00023136"/>
    </source>
</evidence>
<keyword evidence="2" id="KW-0813">Transport</keyword>
<feature type="transmembrane region" description="Helical" evidence="6">
    <location>
        <begin position="170"/>
        <end position="188"/>
    </location>
</feature>
<accession>A0A1J5SAG1</accession>
<keyword evidence="3 6" id="KW-0812">Transmembrane</keyword>
<feature type="domain" description="Major facilitator superfamily (MFS) profile" evidence="7">
    <location>
        <begin position="11"/>
        <end position="406"/>
    </location>
</feature>
<feature type="transmembrane region" description="Helical" evidence="6">
    <location>
        <begin position="344"/>
        <end position="365"/>
    </location>
</feature>
<feature type="transmembrane region" description="Helical" evidence="6">
    <location>
        <begin position="82"/>
        <end position="101"/>
    </location>
</feature>
<feature type="transmembrane region" description="Helical" evidence="6">
    <location>
        <begin position="222"/>
        <end position="244"/>
    </location>
</feature>
<gene>
    <name evidence="8" type="primary">tetA_1</name>
    <name evidence="8" type="ORF">GALL_127360</name>
</gene>
<reference evidence="8" key="1">
    <citation type="submission" date="2016-10" db="EMBL/GenBank/DDBJ databases">
        <title>Sequence of Gallionella enrichment culture.</title>
        <authorList>
            <person name="Poehlein A."/>
            <person name="Muehling M."/>
            <person name="Daniel R."/>
        </authorList>
    </citation>
    <scope>NUCLEOTIDE SEQUENCE</scope>
</reference>
<dbReference type="PROSITE" id="PS50850">
    <property type="entry name" value="MFS"/>
    <property type="match status" value="1"/>
</dbReference>
<dbReference type="PROSITE" id="PS00216">
    <property type="entry name" value="SUGAR_TRANSPORT_1"/>
    <property type="match status" value="1"/>
</dbReference>
<dbReference type="SUPFAM" id="SSF103473">
    <property type="entry name" value="MFS general substrate transporter"/>
    <property type="match status" value="1"/>
</dbReference>
<evidence type="ECO:0000256" key="6">
    <source>
        <dbReference type="SAM" id="Phobius"/>
    </source>
</evidence>
<dbReference type="Pfam" id="PF07690">
    <property type="entry name" value="MFS_1"/>
    <property type="match status" value="1"/>
</dbReference>
<feature type="transmembrane region" description="Helical" evidence="6">
    <location>
        <begin position="50"/>
        <end position="70"/>
    </location>
</feature>
<feature type="transmembrane region" description="Helical" evidence="6">
    <location>
        <begin position="140"/>
        <end position="164"/>
    </location>
</feature>
<dbReference type="InterPro" id="IPR020846">
    <property type="entry name" value="MFS_dom"/>
</dbReference>
<evidence type="ECO:0000259" key="7">
    <source>
        <dbReference type="PROSITE" id="PS50850"/>
    </source>
</evidence>
<feature type="transmembrane region" description="Helical" evidence="6">
    <location>
        <begin position="377"/>
        <end position="399"/>
    </location>
</feature>
<comment type="caution">
    <text evidence="8">The sequence shown here is derived from an EMBL/GenBank/DDBJ whole genome shotgun (WGS) entry which is preliminary data.</text>
</comment>
<evidence type="ECO:0000256" key="4">
    <source>
        <dbReference type="ARBA" id="ARBA00022989"/>
    </source>
</evidence>
<comment type="subcellular location">
    <subcellularLocation>
        <location evidence="1">Membrane</location>
        <topology evidence="1">Multi-pass membrane protein</topology>
    </subcellularLocation>
</comment>
<feature type="transmembrane region" description="Helical" evidence="6">
    <location>
        <begin position="287"/>
        <end position="305"/>
    </location>
</feature>
<dbReference type="InterPro" id="IPR011701">
    <property type="entry name" value="MFS"/>
</dbReference>
<name>A0A1J5SAG1_9ZZZZ</name>
<dbReference type="EMBL" id="MLJW01000052">
    <property type="protein sequence ID" value="OIR05178.1"/>
    <property type="molecule type" value="Genomic_DNA"/>
</dbReference>
<organism evidence="8">
    <name type="scientific">mine drainage metagenome</name>
    <dbReference type="NCBI Taxonomy" id="410659"/>
    <lineage>
        <taxon>unclassified sequences</taxon>
        <taxon>metagenomes</taxon>
        <taxon>ecological metagenomes</taxon>
    </lineage>
</organism>
<dbReference type="PANTHER" id="PTHR23504:SF15">
    <property type="entry name" value="MAJOR FACILITATOR SUPERFAMILY (MFS) PROFILE DOMAIN-CONTAINING PROTEIN"/>
    <property type="match status" value="1"/>
</dbReference>
<keyword evidence="4 6" id="KW-1133">Transmembrane helix</keyword>
<evidence type="ECO:0000256" key="3">
    <source>
        <dbReference type="ARBA" id="ARBA00022692"/>
    </source>
</evidence>
<feature type="transmembrane region" description="Helical" evidence="6">
    <location>
        <begin position="12"/>
        <end position="30"/>
    </location>
</feature>
<dbReference type="Gene3D" id="1.20.1250.20">
    <property type="entry name" value="MFS general substrate transporter like domains"/>
    <property type="match status" value="1"/>
</dbReference>
<dbReference type="CDD" id="cd17388">
    <property type="entry name" value="MFS_TetA"/>
    <property type="match status" value="1"/>
</dbReference>
<dbReference type="InterPro" id="IPR036259">
    <property type="entry name" value="MFS_trans_sf"/>
</dbReference>
<dbReference type="PANTHER" id="PTHR23504">
    <property type="entry name" value="MAJOR FACILITATOR SUPERFAMILY DOMAIN-CONTAINING PROTEIN 10"/>
    <property type="match status" value="1"/>
</dbReference>
<dbReference type="PRINTS" id="PR01035">
    <property type="entry name" value="TCRTETA"/>
</dbReference>
<dbReference type="InterPro" id="IPR001958">
    <property type="entry name" value="Tet-R_TetA/multi-R_MdtG-like"/>
</dbReference>
<feature type="transmembrane region" description="Helical" evidence="6">
    <location>
        <begin position="107"/>
        <end position="128"/>
    </location>
</feature>
<dbReference type="InterPro" id="IPR005829">
    <property type="entry name" value="Sugar_transporter_CS"/>
</dbReference>
<dbReference type="AlphaFoldDB" id="A0A1J5SAG1"/>
<dbReference type="GO" id="GO:0022857">
    <property type="term" value="F:transmembrane transporter activity"/>
    <property type="evidence" value="ECO:0007669"/>
    <property type="project" value="InterPro"/>
</dbReference>
<evidence type="ECO:0000256" key="2">
    <source>
        <dbReference type="ARBA" id="ARBA00022448"/>
    </source>
</evidence>
<protein>
    <submittedName>
        <fullName evidence="8">Tetracycline resistance protein, class C</fullName>
    </submittedName>
</protein>
<feature type="transmembrane region" description="Helical" evidence="6">
    <location>
        <begin position="311"/>
        <end position="332"/>
    </location>
</feature>
<evidence type="ECO:0000256" key="1">
    <source>
        <dbReference type="ARBA" id="ARBA00004141"/>
    </source>
</evidence>
<evidence type="ECO:0000313" key="8">
    <source>
        <dbReference type="EMBL" id="OIR05178.1"/>
    </source>
</evidence>
<dbReference type="GO" id="GO:0016020">
    <property type="term" value="C:membrane"/>
    <property type="evidence" value="ECO:0007669"/>
    <property type="project" value="UniProtKB-SubCell"/>
</dbReference>
<sequence>MTAIQQARRPAVGFIFVTMTLSVLGFGLLIPVLPDLVTQFQGGHVDAGSHAYGILVGVYALLQFIGSPILGALSDRLGRRKVILIALAGASIDYLIMANAPNMTWLFIGRMISGFTAGVMATANAYIADVTPPEKRAQSYGLLGAAFGIGFVFGPMVGGLLGSISLRLPFWFAAGCAGLNWMYGFFLLPESLAPENRRAFDWKRANPIGALKALKRFPAARGLADAYFILMLAQMMLFSTWVLYMGYRFHWTTIEVGVSLGISGIMMGAVQAGLVKRIVARFGDERTALAGFAISVASYIAYGLATKGWMIYAIIVLGSFGGIAGPAMQSFLSKQVPANEQGGVQGIFSGLSSLAGIPGPLIGAWSFGWAVAHRRSWHIPGIAFFEAAVFIALAMVLTARTFRKAANAR</sequence>
<proteinExistence type="predicted"/>